<evidence type="ECO:0000313" key="8">
    <source>
        <dbReference type="Proteomes" id="UP001620408"/>
    </source>
</evidence>
<dbReference type="Gene3D" id="2.60.40.1090">
    <property type="entry name" value="Fimbrial-type adhesion domain"/>
    <property type="match status" value="1"/>
</dbReference>
<dbReference type="Proteomes" id="UP001620408">
    <property type="component" value="Unassembled WGS sequence"/>
</dbReference>
<gene>
    <name evidence="7" type="ORF">ISS97_17215</name>
</gene>
<dbReference type="Pfam" id="PF00419">
    <property type="entry name" value="Fimbrial"/>
    <property type="match status" value="1"/>
</dbReference>
<evidence type="ECO:0000256" key="1">
    <source>
        <dbReference type="ARBA" id="ARBA00004561"/>
    </source>
</evidence>
<dbReference type="SUPFAM" id="SSF49401">
    <property type="entry name" value="Bacterial adhesins"/>
    <property type="match status" value="1"/>
</dbReference>
<comment type="subcellular location">
    <subcellularLocation>
        <location evidence="1">Fimbrium</location>
    </subcellularLocation>
</comment>
<organism evidence="7 8">
    <name type="scientific">Dyella koreensis</name>
    <dbReference type="NCBI Taxonomy" id="311235"/>
    <lineage>
        <taxon>Bacteria</taxon>
        <taxon>Pseudomonadati</taxon>
        <taxon>Pseudomonadota</taxon>
        <taxon>Gammaproteobacteria</taxon>
        <taxon>Lysobacterales</taxon>
        <taxon>Rhodanobacteraceae</taxon>
        <taxon>Dyella</taxon>
    </lineage>
</organism>
<keyword evidence="4" id="KW-0281">Fimbrium</keyword>
<feature type="chain" id="PRO_5045616989" evidence="5">
    <location>
        <begin position="31"/>
        <end position="321"/>
    </location>
</feature>
<dbReference type="Gene3D" id="2.60.40.3310">
    <property type="match status" value="1"/>
</dbReference>
<proteinExistence type="inferred from homology"/>
<evidence type="ECO:0000259" key="6">
    <source>
        <dbReference type="Pfam" id="PF00419"/>
    </source>
</evidence>
<dbReference type="PANTHER" id="PTHR33420:SF3">
    <property type="entry name" value="FIMBRIAL SUBUNIT ELFA"/>
    <property type="match status" value="1"/>
</dbReference>
<feature type="domain" description="Fimbrial-type adhesion" evidence="6">
    <location>
        <begin position="184"/>
        <end position="320"/>
    </location>
</feature>
<accession>A0ABW8K801</accession>
<feature type="signal peptide" evidence="5">
    <location>
        <begin position="1"/>
        <end position="30"/>
    </location>
</feature>
<dbReference type="PANTHER" id="PTHR33420">
    <property type="entry name" value="FIMBRIAL SUBUNIT ELFA-RELATED"/>
    <property type="match status" value="1"/>
</dbReference>
<dbReference type="InterPro" id="IPR000259">
    <property type="entry name" value="Adhesion_dom_fimbrial"/>
</dbReference>
<dbReference type="InterPro" id="IPR050263">
    <property type="entry name" value="Bact_Fimbrial_Adh_Pro"/>
</dbReference>
<evidence type="ECO:0000256" key="2">
    <source>
        <dbReference type="ARBA" id="ARBA00006671"/>
    </source>
</evidence>
<keyword evidence="8" id="KW-1185">Reference proteome</keyword>
<evidence type="ECO:0000313" key="7">
    <source>
        <dbReference type="EMBL" id="MFK2919014.1"/>
    </source>
</evidence>
<evidence type="ECO:0000256" key="5">
    <source>
        <dbReference type="SAM" id="SignalP"/>
    </source>
</evidence>
<reference evidence="7 8" key="1">
    <citation type="submission" date="2020-10" db="EMBL/GenBank/DDBJ databases">
        <title>Phylogeny of dyella-like bacteria.</title>
        <authorList>
            <person name="Fu J."/>
        </authorList>
    </citation>
    <scope>NUCLEOTIDE SEQUENCE [LARGE SCALE GENOMIC DNA]</scope>
    <source>
        <strain evidence="7 8">BB4</strain>
    </source>
</reference>
<comment type="caution">
    <text evidence="7">The sequence shown here is derived from an EMBL/GenBank/DDBJ whole genome shotgun (WGS) entry which is preliminary data.</text>
</comment>
<keyword evidence="3 5" id="KW-0732">Signal</keyword>
<comment type="similarity">
    <text evidence="2">Belongs to the fimbrial protein family.</text>
</comment>
<protein>
    <submittedName>
        <fullName evidence="7">Fimbrial protein</fullName>
    </submittedName>
</protein>
<dbReference type="RefSeq" id="WP_379983360.1">
    <property type="nucleotide sequence ID" value="NZ_JADIKD010000012.1"/>
</dbReference>
<evidence type="ECO:0000256" key="4">
    <source>
        <dbReference type="ARBA" id="ARBA00023263"/>
    </source>
</evidence>
<sequence>MYFATRPTVRFLVAMLLLLGGALGARPSSAACFNTGGDIARVEFTPPASLTVPFGAPIGSVIYRSPTTAPLTTTQLLCSPNTSHGLQNAVGDSPAAGSVIFPTAVAGVGYRLRLSGPNASVGPYPCCRTRGAWSFVNVTASANLELVKTGPIANGAVLTAGPLAHWLFDDELRAEQFSLGNAITLVAPACAVNTKDIAVTLPPLSNTAFQGVGSAPGDTPFAILLQCTGGTTLAITLDTNLPQGSTAGVIAPPPQTGAAANIGVQILDQSLTPVNFGTLKTVGTTPDGLLSLPYHARYFQTDTPAGTGVVTASATFTLSYP</sequence>
<dbReference type="InterPro" id="IPR036937">
    <property type="entry name" value="Adhesion_dom_fimbrial_sf"/>
</dbReference>
<dbReference type="InterPro" id="IPR008966">
    <property type="entry name" value="Adhesion_dom_sf"/>
</dbReference>
<dbReference type="EMBL" id="JADIKD010000012">
    <property type="protein sequence ID" value="MFK2919014.1"/>
    <property type="molecule type" value="Genomic_DNA"/>
</dbReference>
<name>A0ABW8K801_9GAMM</name>
<evidence type="ECO:0000256" key="3">
    <source>
        <dbReference type="ARBA" id="ARBA00022729"/>
    </source>
</evidence>